<accession>A0A9Q1FG48</accession>
<organism evidence="1 2">
    <name type="scientific">Synaphobranchus kaupii</name>
    <name type="common">Kaup's arrowtooth eel</name>
    <dbReference type="NCBI Taxonomy" id="118154"/>
    <lineage>
        <taxon>Eukaryota</taxon>
        <taxon>Metazoa</taxon>
        <taxon>Chordata</taxon>
        <taxon>Craniata</taxon>
        <taxon>Vertebrata</taxon>
        <taxon>Euteleostomi</taxon>
        <taxon>Actinopterygii</taxon>
        <taxon>Neopterygii</taxon>
        <taxon>Teleostei</taxon>
        <taxon>Anguilliformes</taxon>
        <taxon>Synaphobranchidae</taxon>
        <taxon>Synaphobranchus</taxon>
    </lineage>
</organism>
<proteinExistence type="predicted"/>
<reference evidence="1" key="1">
    <citation type="journal article" date="2023" name="Science">
        <title>Genome structures resolve the early diversification of teleost fishes.</title>
        <authorList>
            <person name="Parey E."/>
            <person name="Louis A."/>
            <person name="Montfort J."/>
            <person name="Bouchez O."/>
            <person name="Roques C."/>
            <person name="Iampietro C."/>
            <person name="Lluch J."/>
            <person name="Castinel A."/>
            <person name="Donnadieu C."/>
            <person name="Desvignes T."/>
            <person name="Floi Bucao C."/>
            <person name="Jouanno E."/>
            <person name="Wen M."/>
            <person name="Mejri S."/>
            <person name="Dirks R."/>
            <person name="Jansen H."/>
            <person name="Henkel C."/>
            <person name="Chen W.J."/>
            <person name="Zahm M."/>
            <person name="Cabau C."/>
            <person name="Klopp C."/>
            <person name="Thompson A.W."/>
            <person name="Robinson-Rechavi M."/>
            <person name="Braasch I."/>
            <person name="Lecointre G."/>
            <person name="Bobe J."/>
            <person name="Postlethwait J.H."/>
            <person name="Berthelot C."/>
            <person name="Roest Crollius H."/>
            <person name="Guiguen Y."/>
        </authorList>
    </citation>
    <scope>NUCLEOTIDE SEQUENCE</scope>
    <source>
        <strain evidence="1">WJC10195</strain>
    </source>
</reference>
<sequence>MPRTQRDETKPVIQPTREAACVLLGPLPWADIAYNLLARRADLFRFRTVLCSKRSRVFSASAAAGQRCSEASQNTRRLARPPLKHRPSQLTAFFLYRDAFATAFPREGGPAEPLQPAPPKK</sequence>
<dbReference type="EMBL" id="JAINUF010000006">
    <property type="protein sequence ID" value="KAJ8357657.1"/>
    <property type="molecule type" value="Genomic_DNA"/>
</dbReference>
<dbReference type="AlphaFoldDB" id="A0A9Q1FG48"/>
<evidence type="ECO:0000313" key="2">
    <source>
        <dbReference type="Proteomes" id="UP001152622"/>
    </source>
</evidence>
<protein>
    <submittedName>
        <fullName evidence="1">Uncharacterized protein</fullName>
    </submittedName>
</protein>
<evidence type="ECO:0000313" key="1">
    <source>
        <dbReference type="EMBL" id="KAJ8357657.1"/>
    </source>
</evidence>
<keyword evidence="2" id="KW-1185">Reference proteome</keyword>
<name>A0A9Q1FG48_SYNKA</name>
<comment type="caution">
    <text evidence="1">The sequence shown here is derived from an EMBL/GenBank/DDBJ whole genome shotgun (WGS) entry which is preliminary data.</text>
</comment>
<gene>
    <name evidence="1" type="ORF">SKAU_G00204510</name>
</gene>
<dbReference type="Proteomes" id="UP001152622">
    <property type="component" value="Chromosome 6"/>
</dbReference>